<feature type="compositionally biased region" description="Low complexity" evidence="1">
    <location>
        <begin position="30"/>
        <end position="43"/>
    </location>
</feature>
<gene>
    <name evidence="2" type="ORF">GCM10023191_020270</name>
</gene>
<keyword evidence="3" id="KW-1185">Reference proteome</keyword>
<reference evidence="3" key="1">
    <citation type="journal article" date="2019" name="Int. J. Syst. Evol. Microbiol.">
        <title>The Global Catalogue of Microorganisms (GCM) 10K type strain sequencing project: providing services to taxonomists for standard genome sequencing and annotation.</title>
        <authorList>
            <consortium name="The Broad Institute Genomics Platform"/>
            <consortium name="The Broad Institute Genome Sequencing Center for Infectious Disease"/>
            <person name="Wu L."/>
            <person name="Ma J."/>
        </authorList>
    </citation>
    <scope>NUCLEOTIDE SEQUENCE [LARGE SCALE GENOMIC DNA]</scope>
    <source>
        <strain evidence="3">JCM 17933</strain>
    </source>
</reference>
<organism evidence="2 3">
    <name type="scientific">Actinoallomurus oryzae</name>
    <dbReference type="NCBI Taxonomy" id="502180"/>
    <lineage>
        <taxon>Bacteria</taxon>
        <taxon>Bacillati</taxon>
        <taxon>Actinomycetota</taxon>
        <taxon>Actinomycetes</taxon>
        <taxon>Streptosporangiales</taxon>
        <taxon>Thermomonosporaceae</taxon>
        <taxon>Actinoallomurus</taxon>
    </lineage>
</organism>
<comment type="caution">
    <text evidence="2">The sequence shown here is derived from an EMBL/GenBank/DDBJ whole genome shotgun (WGS) entry which is preliminary data.</text>
</comment>
<evidence type="ECO:0008006" key="4">
    <source>
        <dbReference type="Google" id="ProtNLM"/>
    </source>
</evidence>
<dbReference type="PROSITE" id="PS51257">
    <property type="entry name" value="PROKAR_LIPOPROTEIN"/>
    <property type="match status" value="1"/>
</dbReference>
<dbReference type="Proteomes" id="UP001500503">
    <property type="component" value="Unassembled WGS sequence"/>
</dbReference>
<dbReference type="RefSeq" id="WP_345460595.1">
    <property type="nucleotide sequence ID" value="NZ_BAABHF010000015.1"/>
</dbReference>
<feature type="region of interest" description="Disordered" evidence="1">
    <location>
        <begin position="23"/>
        <end position="50"/>
    </location>
</feature>
<sequence length="181" mass="18380">MRVRTGIVLGLLVTVTAAGCGGSGKDHGVATAGGTRTATARAGSGSGTEQDQTLEFAQCMRQHGIDVPDPKSGGGLDITLPKGTDPHKANAATQQCKQYLPNGGRPQKTSPEMVERQRKLAACMRANGVPKFPDPDANGSISIKGGPGLDPTSAGFKAAEKKCSKYRPGGGATTTDSGGSE</sequence>
<evidence type="ECO:0000313" key="2">
    <source>
        <dbReference type="EMBL" id="GAA4489435.1"/>
    </source>
</evidence>
<accession>A0ABP8PM44</accession>
<name>A0ABP8PM44_9ACTN</name>
<evidence type="ECO:0000256" key="1">
    <source>
        <dbReference type="SAM" id="MobiDB-lite"/>
    </source>
</evidence>
<evidence type="ECO:0000313" key="3">
    <source>
        <dbReference type="Proteomes" id="UP001500503"/>
    </source>
</evidence>
<proteinExistence type="predicted"/>
<feature type="region of interest" description="Disordered" evidence="1">
    <location>
        <begin position="129"/>
        <end position="156"/>
    </location>
</feature>
<protein>
    <recommendedName>
        <fullName evidence="4">Secreted protein</fullName>
    </recommendedName>
</protein>
<dbReference type="EMBL" id="BAABHF010000015">
    <property type="protein sequence ID" value="GAA4489435.1"/>
    <property type="molecule type" value="Genomic_DNA"/>
</dbReference>